<protein>
    <recommendedName>
        <fullName evidence="7">Probable endonuclease 4</fullName>
        <ecNumber evidence="7">3.1.21.2</ecNumber>
    </recommendedName>
    <alternativeName>
        <fullName evidence="7">Endodeoxyribonuclease IV</fullName>
    </alternativeName>
    <alternativeName>
        <fullName evidence="7">Endonuclease IV</fullName>
    </alternativeName>
</protein>
<dbReference type="SUPFAM" id="SSF51658">
    <property type="entry name" value="Xylose isomerase-like"/>
    <property type="match status" value="1"/>
</dbReference>
<comment type="catalytic activity">
    <reaction evidence="7">
        <text>Endonucleolytic cleavage to 5'-phosphooligonucleotide end-products.</text>
        <dbReference type="EC" id="3.1.21.2"/>
    </reaction>
</comment>
<evidence type="ECO:0000256" key="5">
    <source>
        <dbReference type="ARBA" id="ARBA00022833"/>
    </source>
</evidence>
<dbReference type="InterPro" id="IPR001719">
    <property type="entry name" value="AP_endonuc_2"/>
</dbReference>
<evidence type="ECO:0000313" key="11">
    <source>
        <dbReference type="Proteomes" id="UP000002020"/>
    </source>
</evidence>
<dbReference type="KEGG" id="pml:ATP_00471"/>
<keyword evidence="7 9" id="KW-0255">Endonuclease</keyword>
<sequence>MLKIGCFVSLKKPDMFYGAVQAAIAFQANTFMVYSGPPTNTQRVALNNFKISEALTLLKQHQINPDDLVGHAPYIINLANPNPVNRSFAIDFLTQEIIRFNEMQISQMVLHPGNALRQTKNTAIELIAQGINQIFKNTSHCRTKIALETMAGKGTEIGREFQELKAIIQLIQDQSRIKVCFDTCHVFDAGYDIKNNFLKVIELFDQIIGLKYLSCLHINDSKNCLGSKKDRHQNLGLGQIGLKALMEIIYHPLFLSLPKILETPYIDGQPIYKQEIIMIRTENHFD</sequence>
<feature type="binding site" evidence="7">
    <location>
        <position position="148"/>
    </location>
    <ligand>
        <name>Zn(2+)</name>
        <dbReference type="ChEBI" id="CHEBI:29105"/>
        <label>2</label>
    </ligand>
</feature>
<feature type="binding site" evidence="7">
    <location>
        <position position="71"/>
    </location>
    <ligand>
        <name>Zn(2+)</name>
        <dbReference type="ChEBI" id="CHEBI:29105"/>
        <label>1</label>
    </ligand>
</feature>
<dbReference type="PANTHER" id="PTHR21445:SF0">
    <property type="entry name" value="APURINIC-APYRIMIDINIC ENDONUCLEASE"/>
    <property type="match status" value="1"/>
</dbReference>
<dbReference type="HAMAP" id="MF_00152">
    <property type="entry name" value="Nfo"/>
    <property type="match status" value="1"/>
</dbReference>
<dbReference type="NCBIfam" id="TIGR00587">
    <property type="entry name" value="nfo"/>
    <property type="match status" value="1"/>
</dbReference>
<name>B3R050_PHYMT</name>
<keyword evidence="6 7" id="KW-0234">DNA repair</keyword>
<accession>B3R050</accession>
<feature type="binding site" evidence="7">
    <location>
        <position position="262"/>
    </location>
    <ligand>
        <name>Zn(2+)</name>
        <dbReference type="ChEBI" id="CHEBI:29105"/>
        <label>2</label>
    </ligand>
</feature>
<evidence type="ECO:0000256" key="7">
    <source>
        <dbReference type="HAMAP-Rule" id="MF_00152"/>
    </source>
</evidence>
<evidence type="ECO:0000256" key="4">
    <source>
        <dbReference type="ARBA" id="ARBA00022801"/>
    </source>
</evidence>
<feature type="binding site" evidence="7">
    <location>
        <position position="182"/>
    </location>
    <ligand>
        <name>Zn(2+)</name>
        <dbReference type="ChEBI" id="CHEBI:29105"/>
        <label>2</label>
    </ligand>
</feature>
<keyword evidence="4 7" id="KW-0378">Hydrolase</keyword>
<dbReference type="STRING" id="37692.ATP_00027"/>
<organism evidence="11">
    <name type="scientific">Phytoplasma mali (strain AT)</name>
    <dbReference type="NCBI Taxonomy" id="482235"/>
    <lineage>
        <taxon>Bacteria</taxon>
        <taxon>Bacillati</taxon>
        <taxon>Mycoplasmatota</taxon>
        <taxon>Mollicutes</taxon>
        <taxon>Acholeplasmatales</taxon>
        <taxon>Acholeplasmataceae</taxon>
        <taxon>Candidatus Phytoplasma</taxon>
        <taxon>16SrX (Apple proliferation group)</taxon>
    </lineage>
</organism>
<dbReference type="EMBL" id="CU469464">
    <property type="protein sequence ID" value="CAP18214.1"/>
    <property type="molecule type" value="Genomic_DNA"/>
</dbReference>
<keyword evidence="3 7" id="KW-0227">DNA damage</keyword>
<dbReference type="InterPro" id="IPR018246">
    <property type="entry name" value="AP_endonuc_F2_Zn_BS"/>
</dbReference>
<dbReference type="GO" id="GO:0008270">
    <property type="term" value="F:zinc ion binding"/>
    <property type="evidence" value="ECO:0007669"/>
    <property type="project" value="UniProtKB-UniRule"/>
</dbReference>
<dbReference type="PROSITE" id="PS51432">
    <property type="entry name" value="AP_NUCLEASE_F2_4"/>
    <property type="match status" value="1"/>
</dbReference>
<dbReference type="FunFam" id="3.20.20.150:FF:000001">
    <property type="entry name" value="Probable endonuclease 4"/>
    <property type="match status" value="1"/>
</dbReference>
<feature type="binding site" evidence="7">
    <location>
        <position position="217"/>
    </location>
    <ligand>
        <name>Zn(2+)</name>
        <dbReference type="ChEBI" id="CHEBI:29105"/>
        <label>2</label>
    </ligand>
</feature>
<proteinExistence type="inferred from homology"/>
<dbReference type="GO" id="GO:0008833">
    <property type="term" value="F:deoxyribonuclease IV (phage-T4-induced) activity"/>
    <property type="evidence" value="ECO:0007669"/>
    <property type="project" value="UniProtKB-UniRule"/>
</dbReference>
<feature type="binding site" evidence="7">
    <location>
        <position position="232"/>
    </location>
    <ligand>
        <name>Zn(2+)</name>
        <dbReference type="ChEBI" id="CHEBI:29105"/>
        <label>3</label>
    </ligand>
</feature>
<dbReference type="KEGG" id="pml:ATP_00027"/>
<feature type="binding site" evidence="7">
    <location>
        <position position="230"/>
    </location>
    <ligand>
        <name>Zn(2+)</name>
        <dbReference type="ChEBI" id="CHEBI:29105"/>
        <label>3</label>
    </ligand>
</feature>
<dbReference type="Proteomes" id="UP000002020">
    <property type="component" value="Chromosome"/>
</dbReference>
<dbReference type="PROSITE" id="PS00731">
    <property type="entry name" value="AP_NUCLEASE_F2_3"/>
    <property type="match status" value="1"/>
</dbReference>
<dbReference type="CDD" id="cd00019">
    <property type="entry name" value="AP2Ec"/>
    <property type="match status" value="1"/>
</dbReference>
<comment type="cofactor">
    <cofactor evidence="7">
        <name>Zn(2+)</name>
        <dbReference type="ChEBI" id="CHEBI:29105"/>
    </cofactor>
    <text evidence="7">Binds 3 Zn(2+) ions.</text>
</comment>
<reference evidence="9 11" key="1">
    <citation type="journal article" date="2008" name="BMC Genomics">
        <title>The linear chromosome of the plant-pathogenic mycoplasma 'Candidatus Phytoplasma mali'.</title>
        <authorList>
            <person name="Kube M."/>
            <person name="Schneider B."/>
            <person name="Kuhl H."/>
            <person name="Dandekar T."/>
            <person name="Heitmann K."/>
            <person name="Migdoll A.M."/>
            <person name="Reinhardt R."/>
            <person name="Seemueller E."/>
        </authorList>
    </citation>
    <scope>NUCLEOTIDE SEQUENCE [LARGE SCALE GENOMIC DNA]</scope>
    <source>
        <strain evidence="9 11">AT</strain>
    </source>
</reference>
<feature type="domain" description="Xylose isomerase-like TIM barrel" evidence="8">
    <location>
        <begin position="25"/>
        <end position="280"/>
    </location>
</feature>
<feature type="binding site" evidence="7">
    <location>
        <position position="148"/>
    </location>
    <ligand>
        <name>Zn(2+)</name>
        <dbReference type="ChEBI" id="CHEBI:29105"/>
        <label>1</label>
    </ligand>
</feature>
<evidence type="ECO:0000313" key="10">
    <source>
        <dbReference type="EMBL" id="CAP18658.1"/>
    </source>
</evidence>
<dbReference type="GO" id="GO:0003677">
    <property type="term" value="F:DNA binding"/>
    <property type="evidence" value="ECO:0007669"/>
    <property type="project" value="InterPro"/>
</dbReference>
<dbReference type="PROSITE" id="PS00729">
    <property type="entry name" value="AP_NUCLEASE_F2_1"/>
    <property type="match status" value="1"/>
</dbReference>
<feature type="binding site" evidence="7">
    <location>
        <position position="185"/>
    </location>
    <ligand>
        <name>Zn(2+)</name>
        <dbReference type="ChEBI" id="CHEBI:29105"/>
        <label>3</label>
    </ligand>
</feature>
<keyword evidence="11" id="KW-1185">Reference proteome</keyword>
<keyword evidence="7" id="KW-0540">Nuclease</keyword>
<dbReference type="SMART" id="SM00518">
    <property type="entry name" value="AP2Ec"/>
    <property type="match status" value="1"/>
</dbReference>
<dbReference type="eggNOG" id="COG0648">
    <property type="taxonomic scope" value="Bacteria"/>
</dbReference>
<dbReference type="GO" id="GO:0006284">
    <property type="term" value="P:base-excision repair"/>
    <property type="evidence" value="ECO:0007669"/>
    <property type="project" value="TreeGrafter"/>
</dbReference>
<evidence type="ECO:0000256" key="2">
    <source>
        <dbReference type="ARBA" id="ARBA00022723"/>
    </source>
</evidence>
<dbReference type="HOGENOM" id="CLU_025885_4_1_14"/>
<evidence type="ECO:0000256" key="3">
    <source>
        <dbReference type="ARBA" id="ARBA00022763"/>
    </source>
</evidence>
<keyword evidence="5 7" id="KW-0862">Zinc</keyword>
<dbReference type="GO" id="GO:0003906">
    <property type="term" value="F:DNA-(apurinic or apyrimidinic site) endonuclease activity"/>
    <property type="evidence" value="ECO:0007669"/>
    <property type="project" value="TreeGrafter"/>
</dbReference>
<dbReference type="GO" id="GO:0008081">
    <property type="term" value="F:phosphoric diester hydrolase activity"/>
    <property type="evidence" value="ECO:0007669"/>
    <property type="project" value="TreeGrafter"/>
</dbReference>
<dbReference type="InterPro" id="IPR036237">
    <property type="entry name" value="Xyl_isomerase-like_sf"/>
</dbReference>
<dbReference type="NCBIfam" id="NF002196">
    <property type="entry name" value="PRK01060.1-1"/>
    <property type="match status" value="1"/>
</dbReference>
<dbReference type="InterPro" id="IPR013022">
    <property type="entry name" value="Xyl_isomerase-like_TIM-brl"/>
</dbReference>
<keyword evidence="2 7" id="KW-0479">Metal-binding</keyword>
<dbReference type="Pfam" id="PF01261">
    <property type="entry name" value="AP_endonuc_2"/>
    <property type="match status" value="1"/>
</dbReference>
<gene>
    <name evidence="7 9" type="primary">nfo</name>
    <name evidence="9" type="ordered locus">ATP_00027</name>
    <name evidence="10" type="ordered locus">ATP_00471</name>
</gene>
<dbReference type="AlphaFoldDB" id="B3R050"/>
<evidence type="ECO:0000256" key="6">
    <source>
        <dbReference type="ARBA" id="ARBA00023204"/>
    </source>
</evidence>
<evidence type="ECO:0000313" key="9">
    <source>
        <dbReference type="EMBL" id="CAP18214.1"/>
    </source>
</evidence>
<comment type="similarity">
    <text evidence="1 7">Belongs to the AP endonuclease 2 family.</text>
</comment>
<dbReference type="Gene3D" id="3.20.20.150">
    <property type="entry name" value="Divalent-metal-dependent TIM barrel enzymes"/>
    <property type="match status" value="1"/>
</dbReference>
<evidence type="ECO:0000256" key="1">
    <source>
        <dbReference type="ARBA" id="ARBA00005340"/>
    </source>
</evidence>
<dbReference type="EMBL" id="CU469464">
    <property type="protein sequence ID" value="CAP18658.1"/>
    <property type="molecule type" value="Genomic_DNA"/>
</dbReference>
<dbReference type="EC" id="3.1.21.2" evidence="7"/>
<comment type="function">
    <text evidence="7">Endonuclease IV plays a role in DNA repair. It cleaves phosphodiester bonds at apurinic or apyrimidinic (AP) sites, generating a 3'-hydroxyl group and a 5'-terminal sugar phosphate.</text>
</comment>
<evidence type="ECO:0000259" key="8">
    <source>
        <dbReference type="Pfam" id="PF01261"/>
    </source>
</evidence>
<feature type="binding site" evidence="7">
    <location>
        <position position="111"/>
    </location>
    <ligand>
        <name>Zn(2+)</name>
        <dbReference type="ChEBI" id="CHEBI:29105"/>
        <label>1</label>
    </ligand>
</feature>
<dbReference type="PANTHER" id="PTHR21445">
    <property type="entry name" value="ENDONUCLEASE IV ENDODEOXYRIBONUCLEASE IV"/>
    <property type="match status" value="1"/>
</dbReference>